<feature type="non-terminal residue" evidence="1">
    <location>
        <position position="170"/>
    </location>
</feature>
<dbReference type="InParanoid" id="A0A0C2W6H1"/>
<accession>A0A0C2W6H1</accession>
<dbReference type="EMBL" id="KN818402">
    <property type="protein sequence ID" value="KIL56742.1"/>
    <property type="molecule type" value="Genomic_DNA"/>
</dbReference>
<name>A0A0C2W6H1_AMAMK</name>
<reference evidence="1 2" key="1">
    <citation type="submission" date="2014-04" db="EMBL/GenBank/DDBJ databases">
        <title>Evolutionary Origins and Diversification of the Mycorrhizal Mutualists.</title>
        <authorList>
            <consortium name="DOE Joint Genome Institute"/>
            <consortium name="Mycorrhizal Genomics Consortium"/>
            <person name="Kohler A."/>
            <person name="Kuo A."/>
            <person name="Nagy L.G."/>
            <person name="Floudas D."/>
            <person name="Copeland A."/>
            <person name="Barry K.W."/>
            <person name="Cichocki N."/>
            <person name="Veneault-Fourrey C."/>
            <person name="LaButti K."/>
            <person name="Lindquist E.A."/>
            <person name="Lipzen A."/>
            <person name="Lundell T."/>
            <person name="Morin E."/>
            <person name="Murat C."/>
            <person name="Riley R."/>
            <person name="Ohm R."/>
            <person name="Sun H."/>
            <person name="Tunlid A."/>
            <person name="Henrissat B."/>
            <person name="Grigoriev I.V."/>
            <person name="Hibbett D.S."/>
            <person name="Martin F."/>
        </authorList>
    </citation>
    <scope>NUCLEOTIDE SEQUENCE [LARGE SCALE GENOMIC DNA]</scope>
    <source>
        <strain evidence="1 2">Koide BX008</strain>
    </source>
</reference>
<protein>
    <submittedName>
        <fullName evidence="1">Uncharacterized protein</fullName>
    </submittedName>
</protein>
<dbReference type="Proteomes" id="UP000054549">
    <property type="component" value="Unassembled WGS sequence"/>
</dbReference>
<evidence type="ECO:0000313" key="2">
    <source>
        <dbReference type="Proteomes" id="UP000054549"/>
    </source>
</evidence>
<evidence type="ECO:0000313" key="1">
    <source>
        <dbReference type="EMBL" id="KIL56742.1"/>
    </source>
</evidence>
<proteinExistence type="predicted"/>
<keyword evidence="2" id="KW-1185">Reference proteome</keyword>
<dbReference type="AlphaFoldDB" id="A0A0C2W6H1"/>
<dbReference type="HOGENOM" id="CLU_1574405_0_0_1"/>
<sequence>MIQIGDIALKPYTDIVPIFRFEALALLCSCPLHLLHLHYPPRHYPLGPRRFGWRLQVNLFPFDCICIGPLAMVFLRSSSGCFRFRIAKSFNDIVDNEMPLSTVAGHILLQKQFGFLRSLAEGMQSLSLPHPANLAAKLERQLSLVSHLPQALGLNRRSKAGQNQISFSIC</sequence>
<organism evidence="1 2">
    <name type="scientific">Amanita muscaria (strain Koide BX008)</name>
    <dbReference type="NCBI Taxonomy" id="946122"/>
    <lineage>
        <taxon>Eukaryota</taxon>
        <taxon>Fungi</taxon>
        <taxon>Dikarya</taxon>
        <taxon>Basidiomycota</taxon>
        <taxon>Agaricomycotina</taxon>
        <taxon>Agaricomycetes</taxon>
        <taxon>Agaricomycetidae</taxon>
        <taxon>Agaricales</taxon>
        <taxon>Pluteineae</taxon>
        <taxon>Amanitaceae</taxon>
        <taxon>Amanita</taxon>
    </lineage>
</organism>
<gene>
    <name evidence="1" type="ORF">M378DRAFT_172442</name>
</gene>